<accession>A0A2S9XBV9</accession>
<name>A0A2S9XBV9_9BACT</name>
<reference evidence="3 4" key="1">
    <citation type="submission" date="2018-03" db="EMBL/GenBank/DDBJ databases">
        <title>Draft Genome Sequences of the Obligatory Marine Myxobacteria Enhygromyxa salina SWB005.</title>
        <authorList>
            <person name="Poehlein A."/>
            <person name="Moghaddam J.A."/>
            <person name="Harms H."/>
            <person name="Alanjari M."/>
            <person name="Koenig G.M."/>
            <person name="Daniel R."/>
            <person name="Schaeberle T.F."/>
        </authorList>
    </citation>
    <scope>NUCLEOTIDE SEQUENCE [LARGE SCALE GENOMIC DNA]</scope>
    <source>
        <strain evidence="3 4">SWB005</strain>
    </source>
</reference>
<dbReference type="RefSeq" id="WP_106395698.1">
    <property type="nucleotide sequence ID" value="NZ_PVNK01000283.1"/>
</dbReference>
<feature type="transmembrane region" description="Helical" evidence="2">
    <location>
        <begin position="86"/>
        <end position="109"/>
    </location>
</feature>
<comment type="caution">
    <text evidence="3">The sequence shown here is derived from an EMBL/GenBank/DDBJ whole genome shotgun (WGS) entry which is preliminary data.</text>
</comment>
<keyword evidence="2" id="KW-0472">Membrane</keyword>
<dbReference type="Proteomes" id="UP000237968">
    <property type="component" value="Unassembled WGS sequence"/>
</dbReference>
<evidence type="ECO:0008006" key="5">
    <source>
        <dbReference type="Google" id="ProtNLM"/>
    </source>
</evidence>
<dbReference type="AlphaFoldDB" id="A0A2S9XBV9"/>
<sequence>MAKLVFGVFEDKRAADEAIAELTRRTTEHPAFGVQSHTQAPLDGDDLPEAATETGRNTMIAMVVGSVAGLVIGVVGGATLDVMGMTPAIGAAAGLLTGALSGLLGGMMAGTRRPKAALREAAEGLSEGAILLTIEVGDSGHVDLVEEVLDRSGASFADSC</sequence>
<protein>
    <recommendedName>
        <fullName evidence="5">DUF1269 domain-containing protein</fullName>
    </recommendedName>
</protein>
<keyword evidence="2" id="KW-0812">Transmembrane</keyword>
<proteinExistence type="predicted"/>
<organism evidence="3 4">
    <name type="scientific">Enhygromyxa salina</name>
    <dbReference type="NCBI Taxonomy" id="215803"/>
    <lineage>
        <taxon>Bacteria</taxon>
        <taxon>Pseudomonadati</taxon>
        <taxon>Myxococcota</taxon>
        <taxon>Polyangia</taxon>
        <taxon>Nannocystales</taxon>
        <taxon>Nannocystaceae</taxon>
        <taxon>Enhygromyxa</taxon>
    </lineage>
</organism>
<evidence type="ECO:0000313" key="4">
    <source>
        <dbReference type="Proteomes" id="UP000237968"/>
    </source>
</evidence>
<dbReference type="OrthoDB" id="5517723at2"/>
<feature type="transmembrane region" description="Helical" evidence="2">
    <location>
        <begin position="59"/>
        <end position="80"/>
    </location>
</feature>
<evidence type="ECO:0000256" key="2">
    <source>
        <dbReference type="SAM" id="Phobius"/>
    </source>
</evidence>
<keyword evidence="4" id="KW-1185">Reference proteome</keyword>
<gene>
    <name evidence="3" type="ORF">ENSA5_65400</name>
</gene>
<feature type="region of interest" description="Disordered" evidence="1">
    <location>
        <begin position="28"/>
        <end position="50"/>
    </location>
</feature>
<dbReference type="EMBL" id="PVNK01000283">
    <property type="protein sequence ID" value="PRP90343.1"/>
    <property type="molecule type" value="Genomic_DNA"/>
</dbReference>
<evidence type="ECO:0000313" key="3">
    <source>
        <dbReference type="EMBL" id="PRP90343.1"/>
    </source>
</evidence>
<evidence type="ECO:0000256" key="1">
    <source>
        <dbReference type="SAM" id="MobiDB-lite"/>
    </source>
</evidence>
<keyword evidence="2" id="KW-1133">Transmembrane helix</keyword>